<dbReference type="Gene3D" id="3.40.190.10">
    <property type="entry name" value="Periplasmic binding protein-like II"/>
    <property type="match status" value="2"/>
</dbReference>
<evidence type="ECO:0000256" key="1">
    <source>
        <dbReference type="ARBA" id="ARBA00004418"/>
    </source>
</evidence>
<organism evidence="5 6">
    <name type="scientific">Chitinilyticum piscinae</name>
    <dbReference type="NCBI Taxonomy" id="2866724"/>
    <lineage>
        <taxon>Bacteria</taxon>
        <taxon>Pseudomonadati</taxon>
        <taxon>Pseudomonadota</taxon>
        <taxon>Betaproteobacteria</taxon>
        <taxon>Neisseriales</taxon>
        <taxon>Chitinibacteraceae</taxon>
        <taxon>Chitinilyticum</taxon>
    </lineage>
</organism>
<dbReference type="GO" id="GO:0042597">
    <property type="term" value="C:periplasmic space"/>
    <property type="evidence" value="ECO:0007669"/>
    <property type="project" value="UniProtKB-SubCell"/>
</dbReference>
<dbReference type="PANTHER" id="PTHR30024">
    <property type="entry name" value="ALIPHATIC SULFONATES-BINDING PROTEIN-RELATED"/>
    <property type="match status" value="1"/>
</dbReference>
<evidence type="ECO:0000259" key="4">
    <source>
        <dbReference type="Pfam" id="PF09084"/>
    </source>
</evidence>
<dbReference type="Proteomes" id="UP000604481">
    <property type="component" value="Unassembled WGS sequence"/>
</dbReference>
<dbReference type="InterPro" id="IPR015168">
    <property type="entry name" value="SsuA/THI5"/>
</dbReference>
<dbReference type="EMBL" id="JADFUA010000001">
    <property type="protein sequence ID" value="MBE9608202.1"/>
    <property type="molecule type" value="Genomic_DNA"/>
</dbReference>
<comment type="similarity">
    <text evidence="2">Belongs to the bacterial solute-binding protein SsuA/TauA family.</text>
</comment>
<accession>A0A8J7FIS3</accession>
<dbReference type="RefSeq" id="WP_194114702.1">
    <property type="nucleotide sequence ID" value="NZ_JADFUA010000001.1"/>
</dbReference>
<dbReference type="PANTHER" id="PTHR30024:SF47">
    <property type="entry name" value="TAURINE-BINDING PERIPLASMIC PROTEIN"/>
    <property type="match status" value="1"/>
</dbReference>
<gene>
    <name evidence="5" type="ORF">INR99_02465</name>
</gene>
<dbReference type="PROSITE" id="PS51257">
    <property type="entry name" value="PROKAR_LIPOPROTEIN"/>
    <property type="match status" value="1"/>
</dbReference>
<name>A0A8J7FIS3_9NEIS</name>
<dbReference type="AlphaFoldDB" id="A0A8J7FIS3"/>
<comment type="subcellular location">
    <subcellularLocation>
        <location evidence="1">Periplasm</location>
    </subcellularLocation>
</comment>
<reference evidence="5 6" key="1">
    <citation type="submission" date="2020-10" db="EMBL/GenBank/DDBJ databases">
        <title>The genome sequence of Chitinilyticum litopenaei 4Y14.</title>
        <authorList>
            <person name="Liu Y."/>
        </authorList>
    </citation>
    <scope>NUCLEOTIDE SEQUENCE [LARGE SCALE GENOMIC DNA]</scope>
    <source>
        <strain evidence="5 6">4Y14</strain>
    </source>
</reference>
<evidence type="ECO:0000256" key="2">
    <source>
        <dbReference type="ARBA" id="ARBA00010742"/>
    </source>
</evidence>
<dbReference type="SUPFAM" id="SSF53850">
    <property type="entry name" value="Periplasmic binding protein-like II"/>
    <property type="match status" value="1"/>
</dbReference>
<keyword evidence="6" id="KW-1185">Reference proteome</keyword>
<proteinExistence type="inferred from homology"/>
<comment type="caution">
    <text evidence="5">The sequence shown here is derived from an EMBL/GenBank/DDBJ whole genome shotgun (WGS) entry which is preliminary data.</text>
</comment>
<evidence type="ECO:0000256" key="3">
    <source>
        <dbReference type="ARBA" id="ARBA00022729"/>
    </source>
</evidence>
<dbReference type="Pfam" id="PF09084">
    <property type="entry name" value="NMT1"/>
    <property type="match status" value="1"/>
</dbReference>
<sequence>MFRRYCIALLLTLLTACSPPQEPLRIGLNAWPGYEFLHLAEQLGYFRDEGVAVRIVTFSSLADSLRAFERGQLDMMGSTLIEPLLARDTPGVQPVFIYVVDYSNGGDMLLARQDIPDIGGLRGKTLALEGRTVDVLTAHYALASAGLRFADVQVHNYPQANGVQAFLDGKVDAIQTYPPFAYQLLNSGRAHRLFDTRQVPGKVIDVLVASHAAVDGRSAELAAVLRAFNRAREYWRQHPEQADAIMAEREGLSVADFRAAMAGIKLLGLNDQEIYLEQGGLQQALNETHQVLQQLGQVKSPPCMTGCISAVPLQGARR</sequence>
<keyword evidence="3" id="KW-0732">Signal</keyword>
<protein>
    <submittedName>
        <fullName evidence="5">ABC transporter substrate-binding protein</fullName>
    </submittedName>
</protein>
<evidence type="ECO:0000313" key="5">
    <source>
        <dbReference type="EMBL" id="MBE9608202.1"/>
    </source>
</evidence>
<feature type="domain" description="SsuA/THI5-like" evidence="4">
    <location>
        <begin position="36"/>
        <end position="242"/>
    </location>
</feature>
<evidence type="ECO:0000313" key="6">
    <source>
        <dbReference type="Proteomes" id="UP000604481"/>
    </source>
</evidence>